<dbReference type="EMBL" id="VSDO01000001">
    <property type="protein sequence ID" value="TYA15424.1"/>
    <property type="molecule type" value="Genomic_DNA"/>
</dbReference>
<evidence type="ECO:0000313" key="1">
    <source>
        <dbReference type="EMBL" id="TYA15424.1"/>
    </source>
</evidence>
<reference evidence="1 2" key="1">
    <citation type="submission" date="2019-08" db="EMBL/GenBank/DDBJ databases">
        <title>Genome sequencing of Paenibacillus faecis DSM 23593(T).</title>
        <authorList>
            <person name="Kook J.-K."/>
            <person name="Park S.-N."/>
            <person name="Lim Y.K."/>
        </authorList>
    </citation>
    <scope>NUCLEOTIDE SEQUENCE [LARGE SCALE GENOMIC DNA]</scope>
    <source>
        <strain evidence="1 2">DSM 23593</strain>
    </source>
</reference>
<dbReference type="OrthoDB" id="1842465at2"/>
<dbReference type="RefSeq" id="WP_148451014.1">
    <property type="nucleotide sequence ID" value="NZ_VSDO01000001.1"/>
</dbReference>
<organism evidence="1 2">
    <name type="scientific">Paenibacillus faecis</name>
    <dbReference type="NCBI Taxonomy" id="862114"/>
    <lineage>
        <taxon>Bacteria</taxon>
        <taxon>Bacillati</taxon>
        <taxon>Bacillota</taxon>
        <taxon>Bacilli</taxon>
        <taxon>Bacillales</taxon>
        <taxon>Paenibacillaceae</taxon>
        <taxon>Paenibacillus</taxon>
    </lineage>
</organism>
<evidence type="ECO:0000313" key="2">
    <source>
        <dbReference type="Proteomes" id="UP000325218"/>
    </source>
</evidence>
<accession>A0A5D0D1E3</accession>
<comment type="caution">
    <text evidence="1">The sequence shown here is derived from an EMBL/GenBank/DDBJ whole genome shotgun (WGS) entry which is preliminary data.</text>
</comment>
<proteinExistence type="predicted"/>
<name>A0A5D0D1E3_9BACL</name>
<protein>
    <submittedName>
        <fullName evidence="1">Uncharacterized protein</fullName>
    </submittedName>
</protein>
<sequence>MTNVREKERIFDLRGLELDDEVLALAELERDPVFHKIEPGMYGYYLSGSLGMGREAAGRLRGKQIRALLEDAGVRFRLAESAGAGAFKVALRAQLDWSGKVPEITVYRESMHQLHMAAAAADGALGPVTFERIVDIHLAHEYYHLLEYRSGRFTNELLEPVECLRIGPFRRKATVLQTSEIAAHAFCKELLGLPYLPSLLDNIYLMQTERMEMERFVENVKKWKKILGESGLHML</sequence>
<dbReference type="Proteomes" id="UP000325218">
    <property type="component" value="Unassembled WGS sequence"/>
</dbReference>
<dbReference type="AlphaFoldDB" id="A0A5D0D1E3"/>
<gene>
    <name evidence="1" type="ORF">FRY98_07320</name>
</gene>
<keyword evidence="2" id="KW-1185">Reference proteome</keyword>